<feature type="domain" description="Restriction endonuclease type IV Mrr" evidence="1">
    <location>
        <begin position="161"/>
        <end position="280"/>
    </location>
</feature>
<dbReference type="SUPFAM" id="SSF52980">
    <property type="entry name" value="Restriction endonuclease-like"/>
    <property type="match status" value="1"/>
</dbReference>
<evidence type="ECO:0000259" key="2">
    <source>
        <dbReference type="Pfam" id="PF14338"/>
    </source>
</evidence>
<dbReference type="InterPro" id="IPR007560">
    <property type="entry name" value="Restrct_endonuc_IV_Mrr"/>
</dbReference>
<dbReference type="GO" id="GO:0015666">
    <property type="term" value="F:restriction endodeoxyribonuclease activity"/>
    <property type="evidence" value="ECO:0007669"/>
    <property type="project" value="TreeGrafter"/>
</dbReference>
<gene>
    <name evidence="3" type="ORF">B5F24_07530</name>
</gene>
<evidence type="ECO:0000259" key="1">
    <source>
        <dbReference type="Pfam" id="PF04471"/>
    </source>
</evidence>
<dbReference type="Proteomes" id="UP000196587">
    <property type="component" value="Unassembled WGS sequence"/>
</dbReference>
<name>A0A1Y4JRD5_9BACE</name>
<reference evidence="4" key="1">
    <citation type="submission" date="2017-04" db="EMBL/GenBank/DDBJ databases">
        <title>Function of individual gut microbiota members based on whole genome sequencing of pure cultures obtained from chicken caecum.</title>
        <authorList>
            <person name="Medvecky M."/>
            <person name="Cejkova D."/>
            <person name="Polansky O."/>
            <person name="Karasova D."/>
            <person name="Kubasova T."/>
            <person name="Cizek A."/>
            <person name="Rychlik I."/>
        </authorList>
    </citation>
    <scope>NUCLEOTIDE SEQUENCE [LARGE SCALE GENOMIC DNA]</scope>
    <source>
        <strain evidence="4">An189</strain>
    </source>
</reference>
<dbReference type="GO" id="GO:0009307">
    <property type="term" value="P:DNA restriction-modification system"/>
    <property type="evidence" value="ECO:0007669"/>
    <property type="project" value="InterPro"/>
</dbReference>
<dbReference type="EMBL" id="NFKE01000004">
    <property type="protein sequence ID" value="OUP35048.1"/>
    <property type="molecule type" value="Genomic_DNA"/>
</dbReference>
<dbReference type="PANTHER" id="PTHR30015:SF7">
    <property type="entry name" value="TYPE IV METHYL-DIRECTED RESTRICTION ENZYME ECOKMRR"/>
    <property type="match status" value="1"/>
</dbReference>
<feature type="domain" description="Restriction system protein Mrr-like N-terminal" evidence="2">
    <location>
        <begin position="5"/>
        <end position="90"/>
    </location>
</feature>
<dbReference type="RefSeq" id="WP_005650982.1">
    <property type="nucleotide sequence ID" value="NZ_NFKE01000004.1"/>
</dbReference>
<dbReference type="InterPro" id="IPR025745">
    <property type="entry name" value="Mrr-like_N_dom"/>
</dbReference>
<accession>A0A1Y4JRD5</accession>
<sequence>MIPQFDQIRIQALKTLKSGTVMRAKDFRVPLAEHFHLTDEEMNAWYPSGNGEIFLDRISWALSYLFIAGLVEKPKRGDYKISEKGISMLSSCTDEQINEYVKTTVNAKTQKKNSKIKDEIINPSDAISDNELTPQESLDNSYNNIKQSIQSEILTTILGKKPQEFERLVVKLLQAMGYGGEIKNSGIVTKLSNDGGIDGIIKEDILGFNHISIQAKRYALDNNVGRNEVQSFVGAVAGTPSKKGVFITTSDFTKGAMEYVESLNGSPTIILINGHQLTEYIYDFGLGLQTEKVFKVMKMDMDYWDSMDDDK</sequence>
<keyword evidence="3" id="KW-0540">Nuclease</keyword>
<dbReference type="Pfam" id="PF14338">
    <property type="entry name" value="Mrr_N"/>
    <property type="match status" value="1"/>
</dbReference>
<evidence type="ECO:0000313" key="3">
    <source>
        <dbReference type="EMBL" id="OUP35048.1"/>
    </source>
</evidence>
<proteinExistence type="predicted"/>
<dbReference type="InterPro" id="IPR011335">
    <property type="entry name" value="Restrct_endonuc-II-like"/>
</dbReference>
<dbReference type="Gene3D" id="3.40.1350.10">
    <property type="match status" value="1"/>
</dbReference>
<dbReference type="PANTHER" id="PTHR30015">
    <property type="entry name" value="MRR RESTRICTION SYSTEM PROTEIN"/>
    <property type="match status" value="1"/>
</dbReference>
<organism evidence="3 4">
    <name type="scientific">Bacteroides clarus</name>
    <dbReference type="NCBI Taxonomy" id="626929"/>
    <lineage>
        <taxon>Bacteria</taxon>
        <taxon>Pseudomonadati</taxon>
        <taxon>Bacteroidota</taxon>
        <taxon>Bacteroidia</taxon>
        <taxon>Bacteroidales</taxon>
        <taxon>Bacteroidaceae</taxon>
        <taxon>Bacteroides</taxon>
    </lineage>
</organism>
<dbReference type="InterPro" id="IPR011856">
    <property type="entry name" value="tRNA_endonuc-like_dom_sf"/>
</dbReference>
<dbReference type="AlphaFoldDB" id="A0A1Y4JRD5"/>
<keyword evidence="3" id="KW-0378">Hydrolase</keyword>
<keyword evidence="3" id="KW-0255">Endonuclease</keyword>
<dbReference type="InterPro" id="IPR052906">
    <property type="entry name" value="Type_IV_Methyl-Rstrct_Enzyme"/>
</dbReference>
<dbReference type="Pfam" id="PF04471">
    <property type="entry name" value="Mrr_cat"/>
    <property type="match status" value="1"/>
</dbReference>
<dbReference type="GO" id="GO:0003677">
    <property type="term" value="F:DNA binding"/>
    <property type="evidence" value="ECO:0007669"/>
    <property type="project" value="InterPro"/>
</dbReference>
<evidence type="ECO:0000313" key="4">
    <source>
        <dbReference type="Proteomes" id="UP000196587"/>
    </source>
</evidence>
<protein>
    <submittedName>
        <fullName evidence="3">Restriction endonuclease</fullName>
    </submittedName>
</protein>
<comment type="caution">
    <text evidence="3">The sequence shown here is derived from an EMBL/GenBank/DDBJ whole genome shotgun (WGS) entry which is preliminary data.</text>
</comment>